<organism evidence="2 3">
    <name type="scientific">Clostridium botulinum C/D str. DC5</name>
    <dbReference type="NCBI Taxonomy" id="1443128"/>
    <lineage>
        <taxon>Bacteria</taxon>
        <taxon>Bacillati</taxon>
        <taxon>Bacillota</taxon>
        <taxon>Clostridia</taxon>
        <taxon>Eubacteriales</taxon>
        <taxon>Clostridiaceae</taxon>
        <taxon>Clostridium</taxon>
    </lineage>
</organism>
<name>A0A0A0HXU8_CLOBO</name>
<dbReference type="Proteomes" id="UP000030014">
    <property type="component" value="Unassembled WGS sequence"/>
</dbReference>
<accession>A0A0A0HXU8</accession>
<keyword evidence="1" id="KW-0472">Membrane</keyword>
<evidence type="ECO:0000256" key="1">
    <source>
        <dbReference type="SAM" id="Phobius"/>
    </source>
</evidence>
<feature type="transmembrane region" description="Helical" evidence="1">
    <location>
        <begin position="85"/>
        <end position="106"/>
    </location>
</feature>
<dbReference type="PANTHER" id="PTHR34980:SF2">
    <property type="entry name" value="INNER MEMBRANE PROTEIN YHAH-RELATED"/>
    <property type="match status" value="1"/>
</dbReference>
<dbReference type="Pfam" id="PF05656">
    <property type="entry name" value="DUF805"/>
    <property type="match status" value="1"/>
</dbReference>
<evidence type="ECO:0008006" key="4">
    <source>
        <dbReference type="Google" id="ProtNLM"/>
    </source>
</evidence>
<keyword evidence="1" id="KW-0812">Transmembrane</keyword>
<evidence type="ECO:0000313" key="2">
    <source>
        <dbReference type="EMBL" id="KGM93203.1"/>
    </source>
</evidence>
<gene>
    <name evidence="2" type="ORF">Z955_15900</name>
</gene>
<feature type="transmembrane region" description="Helical" evidence="1">
    <location>
        <begin position="26"/>
        <end position="49"/>
    </location>
</feature>
<keyword evidence="1" id="KW-1133">Transmembrane helix</keyword>
<reference evidence="2 3" key="1">
    <citation type="submission" date="2014-01" db="EMBL/GenBank/DDBJ databases">
        <title>Plasmidome dynamics in the species complex Clostridium novyi sensu lato converts strains of independent lineages into distinctly different pathogens.</title>
        <authorList>
            <person name="Skarin H."/>
            <person name="Segerman B."/>
        </authorList>
    </citation>
    <scope>NUCLEOTIDE SEQUENCE [LARGE SCALE GENOMIC DNA]</scope>
    <source>
        <strain evidence="2 3">DC5</strain>
    </source>
</reference>
<feature type="transmembrane region" description="Helical" evidence="1">
    <location>
        <begin position="61"/>
        <end position="79"/>
    </location>
</feature>
<dbReference type="InterPro" id="IPR008523">
    <property type="entry name" value="DUF805"/>
</dbReference>
<evidence type="ECO:0000313" key="3">
    <source>
        <dbReference type="Proteomes" id="UP000030014"/>
    </source>
</evidence>
<proteinExistence type="predicted"/>
<protein>
    <recommendedName>
        <fullName evidence="4">DUF805 domain-containing protein</fullName>
    </recommendedName>
</protein>
<dbReference type="GO" id="GO:0005886">
    <property type="term" value="C:plasma membrane"/>
    <property type="evidence" value="ECO:0007669"/>
    <property type="project" value="TreeGrafter"/>
</dbReference>
<dbReference type="PANTHER" id="PTHR34980">
    <property type="entry name" value="INNER MEMBRANE PROTEIN-RELATED-RELATED"/>
    <property type="match status" value="1"/>
</dbReference>
<comment type="caution">
    <text evidence="2">The sequence shown here is derived from an EMBL/GenBank/DDBJ whole genome shotgun (WGS) entry which is preliminary data.</text>
</comment>
<dbReference type="AlphaFoldDB" id="A0A0A0HXU8"/>
<dbReference type="EMBL" id="JDRY01000172">
    <property type="protein sequence ID" value="KGM93203.1"/>
    <property type="molecule type" value="Genomic_DNA"/>
</dbReference>
<sequence>MHIIKYYKKCMSKYITFCGRATRKEFWYFTLANMLIALSLSMIWMALTSKDLWDNNPLRRIYSIIIFIPSLTVSIRRLHDINRSGWWILLCLIPFINIILLLCFCVESDEGSNKYGIIEIDDDKKDIGKP</sequence>